<evidence type="ECO:0000256" key="4">
    <source>
        <dbReference type="ARBA" id="ARBA00022833"/>
    </source>
</evidence>
<comment type="cofactor">
    <cofactor evidence="1">
        <name>Zn(2+)</name>
        <dbReference type="ChEBI" id="CHEBI:29105"/>
    </cofactor>
</comment>
<dbReference type="PANTHER" id="PTHR46233">
    <property type="entry name" value="HYDROXYACYLGLUTATHIONE HYDROLASE GLOC"/>
    <property type="match status" value="1"/>
</dbReference>
<evidence type="ECO:0000313" key="6">
    <source>
        <dbReference type="EMBL" id="SVB33322.1"/>
    </source>
</evidence>
<evidence type="ECO:0000256" key="3">
    <source>
        <dbReference type="ARBA" id="ARBA00022801"/>
    </source>
</evidence>
<accession>A0A382D5K6</accession>
<dbReference type="InterPro" id="IPR051453">
    <property type="entry name" value="MBL_Glyoxalase_II"/>
</dbReference>
<organism evidence="6">
    <name type="scientific">marine metagenome</name>
    <dbReference type="NCBI Taxonomy" id="408172"/>
    <lineage>
        <taxon>unclassified sequences</taxon>
        <taxon>metagenomes</taxon>
        <taxon>ecological metagenomes</taxon>
    </lineage>
</organism>
<name>A0A382D5K6_9ZZZZ</name>
<dbReference type="GO" id="GO:0016787">
    <property type="term" value="F:hydrolase activity"/>
    <property type="evidence" value="ECO:0007669"/>
    <property type="project" value="UniProtKB-KW"/>
</dbReference>
<dbReference type="SMART" id="SM00849">
    <property type="entry name" value="Lactamase_B"/>
    <property type="match status" value="1"/>
</dbReference>
<dbReference type="EMBL" id="UINC01037594">
    <property type="protein sequence ID" value="SVB33322.1"/>
    <property type="molecule type" value="Genomic_DNA"/>
</dbReference>
<dbReference type="SUPFAM" id="SSF56281">
    <property type="entry name" value="Metallo-hydrolase/oxidoreductase"/>
    <property type="match status" value="1"/>
</dbReference>
<dbReference type="AlphaFoldDB" id="A0A382D5K6"/>
<reference evidence="6" key="1">
    <citation type="submission" date="2018-05" db="EMBL/GenBank/DDBJ databases">
        <authorList>
            <person name="Lanie J.A."/>
            <person name="Ng W.-L."/>
            <person name="Kazmierczak K.M."/>
            <person name="Andrzejewski T.M."/>
            <person name="Davidsen T.M."/>
            <person name="Wayne K.J."/>
            <person name="Tettelin H."/>
            <person name="Glass J.I."/>
            <person name="Rusch D."/>
            <person name="Podicherti R."/>
            <person name="Tsui H.-C.T."/>
            <person name="Winkler M.E."/>
        </authorList>
    </citation>
    <scope>NUCLEOTIDE SEQUENCE</scope>
</reference>
<feature type="domain" description="Metallo-beta-lactamase" evidence="5">
    <location>
        <begin position="95"/>
        <end position="256"/>
    </location>
</feature>
<evidence type="ECO:0000259" key="5">
    <source>
        <dbReference type="SMART" id="SM00849"/>
    </source>
</evidence>
<dbReference type="InterPro" id="IPR001279">
    <property type="entry name" value="Metallo-B-lactamas"/>
</dbReference>
<proteinExistence type="predicted"/>
<gene>
    <name evidence="6" type="ORF">METZ01_LOCUS186176</name>
</gene>
<evidence type="ECO:0000256" key="1">
    <source>
        <dbReference type="ARBA" id="ARBA00001947"/>
    </source>
</evidence>
<protein>
    <recommendedName>
        <fullName evidence="5">Metallo-beta-lactamase domain-containing protein</fullName>
    </recommendedName>
</protein>
<dbReference type="InterPro" id="IPR036866">
    <property type="entry name" value="RibonucZ/Hydroxyglut_hydro"/>
</dbReference>
<keyword evidence="4" id="KW-0862">Zinc</keyword>
<dbReference type="Gene3D" id="3.60.15.10">
    <property type="entry name" value="Ribonuclease Z/Hydroxyacylglutathione hydrolase-like"/>
    <property type="match status" value="1"/>
</dbReference>
<dbReference type="Pfam" id="PF00753">
    <property type="entry name" value="Lactamase_B"/>
    <property type="match status" value="1"/>
</dbReference>
<keyword evidence="3" id="KW-0378">Hydrolase</keyword>
<evidence type="ECO:0000256" key="2">
    <source>
        <dbReference type="ARBA" id="ARBA00022723"/>
    </source>
</evidence>
<keyword evidence="2" id="KW-0479">Metal-binding</keyword>
<dbReference type="GO" id="GO:0046872">
    <property type="term" value="F:metal ion binding"/>
    <property type="evidence" value="ECO:0007669"/>
    <property type="project" value="UniProtKB-KW"/>
</dbReference>
<dbReference type="PANTHER" id="PTHR46233:SF3">
    <property type="entry name" value="HYDROXYACYLGLUTATHIONE HYDROLASE GLOC"/>
    <property type="match status" value="1"/>
</dbReference>
<sequence length="272" mass="29377">MTLEDHAGDVVGKARKGLGISPGQIAEAGSFTAESYCRFEEDGTFDELPNFEKIGALLHLNPSKLATIATGWRPRAADLEANKTVRQITTNEGMEVHCYLVWDAATREAALFDTGWSADPILALLQENELTLKRLFITHTHHDHVAALTPIRKQFPDLALHSSSPNAPKGQRNQPGQVVELGSLQITSRETPGHADDGVTYVIDNFPGFAPKVAMVGDAIFAGSMGGAPSHYQLAREKVQSEILSLSAETILCPGHGPITTVAEQLTVNPFF</sequence>